<feature type="chain" id="PRO_5028803541" evidence="13">
    <location>
        <begin position="29"/>
        <end position="1826"/>
    </location>
</feature>
<comment type="subcellular location">
    <subcellularLocation>
        <location evidence="1">Cell membrane</location>
        <topology evidence="1">Single-pass type I membrane protein</topology>
    </subcellularLocation>
</comment>
<dbReference type="Proteomes" id="UP000516314">
    <property type="component" value="Chromosome 1"/>
</dbReference>
<dbReference type="SMART" id="SM00365">
    <property type="entry name" value="LRR_SD22"/>
    <property type="match status" value="13"/>
</dbReference>
<evidence type="ECO:0000256" key="6">
    <source>
        <dbReference type="ARBA" id="ARBA00022729"/>
    </source>
</evidence>
<dbReference type="Pfam" id="PF23598">
    <property type="entry name" value="LRR_14"/>
    <property type="match status" value="1"/>
</dbReference>
<keyword evidence="7" id="KW-0677">Repeat</keyword>
<evidence type="ECO:0000256" key="12">
    <source>
        <dbReference type="SAM" id="Phobius"/>
    </source>
</evidence>
<dbReference type="EMBL" id="LR881466">
    <property type="protein sequence ID" value="CAD5315796.1"/>
    <property type="molecule type" value="Genomic_DNA"/>
</dbReference>
<accession>A0A7G2E5A7</accession>
<dbReference type="Pfam" id="PF00560">
    <property type="entry name" value="LRR_1"/>
    <property type="match status" value="11"/>
</dbReference>
<evidence type="ECO:0000256" key="9">
    <source>
        <dbReference type="ARBA" id="ARBA00023136"/>
    </source>
</evidence>
<name>A0A7G2E5A7_ARATH</name>
<evidence type="ECO:0000256" key="1">
    <source>
        <dbReference type="ARBA" id="ARBA00004251"/>
    </source>
</evidence>
<keyword evidence="8 12" id="KW-1133">Transmembrane helix</keyword>
<evidence type="ECO:0000256" key="8">
    <source>
        <dbReference type="ARBA" id="ARBA00022989"/>
    </source>
</evidence>
<dbReference type="Pfam" id="PF13855">
    <property type="entry name" value="LRR_8"/>
    <property type="match status" value="3"/>
</dbReference>
<feature type="transmembrane region" description="Helical" evidence="12">
    <location>
        <begin position="1782"/>
        <end position="1804"/>
    </location>
</feature>
<feature type="domain" description="Leucine-rich repeat-containing N-terminal plant-type" evidence="14">
    <location>
        <begin position="31"/>
        <end position="68"/>
    </location>
</feature>
<feature type="domain" description="Leucine-rich repeat-containing N-terminal plant-type" evidence="14">
    <location>
        <begin position="923"/>
        <end position="963"/>
    </location>
</feature>
<protein>
    <submittedName>
        <fullName evidence="16">(thale cress) hypothetical protein</fullName>
    </submittedName>
</protein>
<dbReference type="InterPro" id="IPR001611">
    <property type="entry name" value="Leu-rich_rpt"/>
</dbReference>
<comment type="similarity">
    <text evidence="2">Belongs to the RLP family.</text>
</comment>
<organism evidence="16 17">
    <name type="scientific">Arabidopsis thaliana</name>
    <name type="common">Mouse-ear cress</name>
    <dbReference type="NCBI Taxonomy" id="3702"/>
    <lineage>
        <taxon>Eukaryota</taxon>
        <taxon>Viridiplantae</taxon>
        <taxon>Streptophyta</taxon>
        <taxon>Embryophyta</taxon>
        <taxon>Tracheophyta</taxon>
        <taxon>Spermatophyta</taxon>
        <taxon>Magnoliopsida</taxon>
        <taxon>eudicotyledons</taxon>
        <taxon>Gunneridae</taxon>
        <taxon>Pentapetalae</taxon>
        <taxon>rosids</taxon>
        <taxon>malvids</taxon>
        <taxon>Brassicales</taxon>
        <taxon>Brassicaceae</taxon>
        <taxon>Camelineae</taxon>
        <taxon>Arabidopsis</taxon>
    </lineage>
</organism>
<gene>
    <name evidence="16" type="ORF">AT9943_LOCUS4146</name>
</gene>
<feature type="domain" description="Disease resistance R13L4/SHOC-2-like LRR" evidence="15">
    <location>
        <begin position="1087"/>
        <end position="1290"/>
    </location>
</feature>
<evidence type="ECO:0000259" key="15">
    <source>
        <dbReference type="Pfam" id="PF23598"/>
    </source>
</evidence>
<dbReference type="InterPro" id="IPR051502">
    <property type="entry name" value="RLP_Defense_Trigger"/>
</dbReference>
<keyword evidence="11" id="KW-0325">Glycoprotein</keyword>
<dbReference type="InterPro" id="IPR032675">
    <property type="entry name" value="LRR_dom_sf"/>
</dbReference>
<reference evidence="16 17" key="1">
    <citation type="submission" date="2020-09" db="EMBL/GenBank/DDBJ databases">
        <authorList>
            <person name="Ashkenazy H."/>
        </authorList>
    </citation>
    <scope>NUCLEOTIDE SEQUENCE [LARGE SCALE GENOMIC DNA]</scope>
    <source>
        <strain evidence="17">cv. Cdm-0</strain>
    </source>
</reference>
<dbReference type="InterPro" id="IPR013210">
    <property type="entry name" value="LRR_N_plant-typ"/>
</dbReference>
<proteinExistence type="inferred from homology"/>
<dbReference type="SUPFAM" id="SSF52047">
    <property type="entry name" value="RNI-like"/>
    <property type="match status" value="1"/>
</dbReference>
<evidence type="ECO:0000256" key="5">
    <source>
        <dbReference type="ARBA" id="ARBA00022692"/>
    </source>
</evidence>
<evidence type="ECO:0000259" key="14">
    <source>
        <dbReference type="Pfam" id="PF08263"/>
    </source>
</evidence>
<dbReference type="GO" id="GO:0005886">
    <property type="term" value="C:plasma membrane"/>
    <property type="evidence" value="ECO:0007669"/>
    <property type="project" value="UniProtKB-SubCell"/>
</dbReference>
<dbReference type="InterPro" id="IPR055414">
    <property type="entry name" value="LRR_R13L4/SHOC2-like"/>
</dbReference>
<keyword evidence="6 13" id="KW-0732">Signal</keyword>
<dbReference type="FunFam" id="3.80.10.10:FF:000095">
    <property type="entry name" value="LRR receptor-like serine/threonine-protein kinase GSO1"/>
    <property type="match status" value="2"/>
</dbReference>
<evidence type="ECO:0000256" key="3">
    <source>
        <dbReference type="ARBA" id="ARBA00022475"/>
    </source>
</evidence>
<dbReference type="Pfam" id="PF08263">
    <property type="entry name" value="LRRNT_2"/>
    <property type="match status" value="2"/>
</dbReference>
<dbReference type="SMART" id="SM00369">
    <property type="entry name" value="LRR_TYP"/>
    <property type="match status" value="20"/>
</dbReference>
<keyword evidence="10" id="KW-0675">Receptor</keyword>
<dbReference type="PANTHER" id="PTHR48062:SF25">
    <property type="entry name" value="RECEPTOR-LIKE PROTEIN 9A-RELATED"/>
    <property type="match status" value="1"/>
</dbReference>
<evidence type="ECO:0000256" key="10">
    <source>
        <dbReference type="ARBA" id="ARBA00023170"/>
    </source>
</evidence>
<dbReference type="SUPFAM" id="SSF52058">
    <property type="entry name" value="L domain-like"/>
    <property type="match status" value="4"/>
</dbReference>
<evidence type="ECO:0000256" key="13">
    <source>
        <dbReference type="SAM" id="SignalP"/>
    </source>
</evidence>
<evidence type="ECO:0000256" key="11">
    <source>
        <dbReference type="ARBA" id="ARBA00023180"/>
    </source>
</evidence>
<evidence type="ECO:0000256" key="4">
    <source>
        <dbReference type="ARBA" id="ARBA00022614"/>
    </source>
</evidence>
<keyword evidence="9 12" id="KW-0472">Membrane</keyword>
<dbReference type="PROSITE" id="PS51450">
    <property type="entry name" value="LRR"/>
    <property type="match status" value="2"/>
</dbReference>
<sequence>MLMFSIPQFFFTAWVMVVSLQMQGYISCIEKERKGLLELKAYVNKEYSYDWSNDTKSDCCRWERVECDRTSGRVIRLFLNQTFSDPIRIHLSLFHPFEELQTLNLYDFGCTGWFDDIHGYKSLGKLKKLEILDIGNNEVNNSVLPFLNAASSLKTLILHGNNMEELKDLSNLELLDLSGNFLNGPVPGLAVLHKLHALDLSDNTFSGSLGREGLCQLKNLQELDLSQNEFTGPFPQCFSSLTQLQVLDMSSNQFNGTLPSVISNLDSLEYLSLSDNKFEGFFSFDLIANLSKLKVFKLSSKSSLLHIESEISLQLKFRLSVIDLKYCNLEAVPSFLQQQKDLRLINLSNNKLTGISPSWFLENYPKLRVLLLWNNSFTIFHLPRLLVHSLHVLDLSVNKFDEWLPNNIGHVLPNISHLNLSNNGFQGNLPSSFSEMKKIFFLDLSHNNLSGSLPKKFCIGCSSLSILKLSYNRFSGKIFPQPMKLESLRVLIADNNQFTEITDVLIHSKGLVFLELSNNSLQGVIPSWFGGFYFLYLSVSDNLLNGTIPSTLFNVSFQLLDLSRNKFSGNLPSHFSFRHMGLLYLHDNEFSGPVPSTLLENVMLLDLRNNKLSGTIPRFVSNRYFLYLLLRGNALTGHIPTSLCELKSIRVLDLANNRLNGSIPPCLNNVSFGRSLDYEIDPDFGSSYGMVRADQELEESYSRSLVLPLEFELDYSGYLDFTVEFASKRRYDSYMGESFKFMFGLDFSSNELIGEIPRELGDFQRIRALNLSHNSLSGLVPESFSNLTDIESIDLSFNVLHGPIPHDLTKLDYLVVFNVSYNNLSGLIPSQGKFLSLDVTNYIGNPFLCGTTINKSCDDNTTGFKEIDSHSGDDETAIDMETFYWSLFATYAFVMVMDLMVMVMMIMMMVSSVDAHGHRNCIESERKGLLELKAYLNISEYPYDWPNDTNNSDCCKWERVKCDLTSGRVIGLLLTDTYYPPPLLNLSLFYPFGELQTLNLSNFWCQGWFDHIHGYKSFERLKNLEILDLSENGVNNTVLPFINTASSLKTLILHGNNMEGTFPMKELINLRNLELLDLSKNQFVGPVPDLANFHNLQGLDMSDNKFSGSLENKGLCQLKNLRELDLSQNKFTGQFPQCFDSLTQLQVLDISSNNFNGTVPSLIRNLDSVEYLALSDNEFKGFFSLESIANLSKLKVFKLSSRSNLLRLKKLTSLQPKFQLSVIELQNCNLENVPRFIQHQKDLHVINLSNNKLTGAFPSWFLEKYINLRVLLLQNNSLTMLELPRLLNHSLQILDLSANKFYQRLPENIGKVLPNIRHLNLSNNGFQWKLPSSFGEMKDIKFLDLSHNNFSGSLPMKFLIGCYSLHTLKLSYNKFFGQIFPKPTNFGGLVVLIANNNLFTGISDGLRNLKSLGVLDLSNNYLQGVIPSWFGGFFFAYLFLSNNLLEGTLPSTLFNIPTFKILDLSGNKFSGNLPSHFNGMDMSLLYLNNNEFSGMIPSTLIKDVLVLDLRNNKLSGTIPHFVKNEFILSLLLRGNTLTGHIPTDLCGLRSIRILDLANNRLKGSIPTCLNNVSFGRRLNYEVNGDKLPFEINDDEEFAVYSRLLVLPRQYSPDYTGILMFNVEFASKSRYDSYTEESFNFMFGLDLSSNELSGDIPKELGDLQRIRALNLSHNSLSGLIPQSFSNLTDIESIDLSFNLLRGPIPQDLSKLDYMVVFNVSYNNLSGSIPSHGKFSTLDETNYIGNLLLCGSAINRSCDDNSTTEFLESDDQSEDEETTIDMKIFYWNLAATYGVTWITFIVFLCFDSPWRRVWFHFVDAFISLFKCV</sequence>
<dbReference type="FunFam" id="3.80.10.10:FF:000041">
    <property type="entry name" value="LRR receptor-like serine/threonine-protein kinase ERECTA"/>
    <property type="match status" value="1"/>
</dbReference>
<keyword evidence="3" id="KW-1003">Cell membrane</keyword>
<evidence type="ECO:0000256" key="2">
    <source>
        <dbReference type="ARBA" id="ARBA00009592"/>
    </source>
</evidence>
<keyword evidence="4" id="KW-0433">Leucine-rich repeat</keyword>
<dbReference type="Gene3D" id="3.80.10.10">
    <property type="entry name" value="Ribonuclease Inhibitor"/>
    <property type="match status" value="9"/>
</dbReference>
<evidence type="ECO:0000256" key="7">
    <source>
        <dbReference type="ARBA" id="ARBA00022737"/>
    </source>
</evidence>
<dbReference type="InterPro" id="IPR003591">
    <property type="entry name" value="Leu-rich_rpt_typical-subtyp"/>
</dbReference>
<feature type="signal peptide" evidence="13">
    <location>
        <begin position="1"/>
        <end position="28"/>
    </location>
</feature>
<dbReference type="FunFam" id="3.80.10.10:FF:001678">
    <property type="entry name" value="Calmodulin-binding receptor kinase CaMRLK"/>
    <property type="match status" value="1"/>
</dbReference>
<evidence type="ECO:0000313" key="16">
    <source>
        <dbReference type="EMBL" id="CAD5315796.1"/>
    </source>
</evidence>
<dbReference type="FunFam" id="3.80.10.10:FF:000111">
    <property type="entry name" value="LRR receptor-like serine/threonine-protein kinase ERECTA"/>
    <property type="match status" value="2"/>
</dbReference>
<evidence type="ECO:0000313" key="17">
    <source>
        <dbReference type="Proteomes" id="UP000516314"/>
    </source>
</evidence>
<keyword evidence="5 12" id="KW-0812">Transmembrane</keyword>
<dbReference type="PANTHER" id="PTHR48062">
    <property type="entry name" value="RECEPTOR-LIKE PROTEIN 14"/>
    <property type="match status" value="1"/>
</dbReference>